<sequence>MSTKNNELYMHSRNKVIKISVKQGKKLASGMGRAVKFTGGYTLNKTSNFVYSKMPAAERMHLQKSVTRIQAGVKYSNKAFFKMGKIGSSGTKGVAATGRISSNISDHEAQNLQNRSLEDHTEQEIQQYAYAAGLSGHGGQWAKEKYYKNSIKLKKIHKEKEMKQAGSSIHSYQQTMNDYSAGNAARRRKEPQIKEVHYRQAIHNETLTKKRNILKPSKDKMPQDMTKKMTSKSFKNRNNTVGEKSWVAGTKKTGTADNHFNNSIKMSKKDINKENNIQLSGFKVMRAGASSEKKASGSLKQVKKTESVKKAQSQQIKKFQIKWFSSKSKGVVKNKVVGIAKKAGKAILAAAKRKIAGIAIGGLFSLLMLVLPGVIILVIIDSPKILIDMVLGGNEDPDQELIENTLIPVAEALEKMYGDFVLEVQESAKLTDGDNGLSVPPNDTMILFPDNTTAMPNFIDVYLLYLYRLDSFRNDESMDYELLKGTFHEMCYYTSFYQILDQGGEEVCQKVTKVYYCQLTDLIQAGTNDNTVRQAAALDPERKRSLMKLLGMETWDPGNAEVPENLNDLLDRVENPEIKLVISGAISVIGTPYSQAYRHMQGYFDCSSLTARMYHRIGINLGYGGSDTAASQAQGLSTAGKTVSYDDLKPGDLIFYSFGANGRFMNIDHVALYVGNGLIIDTSSNMGSVQCRAVVAPENIVLCGRPLVEIPNIESSPSP</sequence>
<keyword evidence="2" id="KW-0645">Protease</keyword>
<evidence type="ECO:0000256" key="5">
    <source>
        <dbReference type="SAM" id="Phobius"/>
    </source>
</evidence>
<keyword evidence="5" id="KW-0472">Membrane</keyword>
<feature type="transmembrane region" description="Helical" evidence="5">
    <location>
        <begin position="355"/>
        <end position="380"/>
    </location>
</feature>
<dbReference type="PANTHER" id="PTHR47053">
    <property type="entry name" value="MUREIN DD-ENDOPEPTIDASE MEPH-RELATED"/>
    <property type="match status" value="1"/>
</dbReference>
<dbReference type="Pfam" id="PF00877">
    <property type="entry name" value="NLPC_P60"/>
    <property type="match status" value="1"/>
</dbReference>
<dbReference type="Proteomes" id="UP000292927">
    <property type="component" value="Unassembled WGS sequence"/>
</dbReference>
<dbReference type="GO" id="GO:0008234">
    <property type="term" value="F:cysteine-type peptidase activity"/>
    <property type="evidence" value="ECO:0007669"/>
    <property type="project" value="UniProtKB-KW"/>
</dbReference>
<dbReference type="PANTHER" id="PTHR47053:SF1">
    <property type="entry name" value="MUREIN DD-ENDOPEPTIDASE MEPH-RELATED"/>
    <property type="match status" value="1"/>
</dbReference>
<keyword evidence="4" id="KW-0788">Thiol protease</keyword>
<evidence type="ECO:0000313" key="7">
    <source>
        <dbReference type="EMBL" id="RZT01175.1"/>
    </source>
</evidence>
<evidence type="ECO:0000256" key="3">
    <source>
        <dbReference type="ARBA" id="ARBA00022801"/>
    </source>
</evidence>
<dbReference type="PROSITE" id="PS51935">
    <property type="entry name" value="NLPC_P60"/>
    <property type="match status" value="1"/>
</dbReference>
<dbReference type="InterPro" id="IPR000064">
    <property type="entry name" value="NLP_P60_dom"/>
</dbReference>
<keyword evidence="8" id="KW-1185">Reference proteome</keyword>
<protein>
    <submittedName>
        <fullName evidence="7">NlpC/P60 family protein</fullName>
    </submittedName>
</protein>
<dbReference type="InterPro" id="IPR038765">
    <property type="entry name" value="Papain-like_cys_pep_sf"/>
</dbReference>
<evidence type="ECO:0000313" key="8">
    <source>
        <dbReference type="Proteomes" id="UP000292927"/>
    </source>
</evidence>
<keyword evidence="3" id="KW-0378">Hydrolase</keyword>
<evidence type="ECO:0000256" key="1">
    <source>
        <dbReference type="ARBA" id="ARBA00007074"/>
    </source>
</evidence>
<reference evidence="7 8" key="1">
    <citation type="submission" date="2019-02" db="EMBL/GenBank/DDBJ databases">
        <title>Genomic Encyclopedia of Type Strains, Phase IV (KMG-IV): sequencing the most valuable type-strain genomes for metagenomic binning, comparative biology and taxonomic classification.</title>
        <authorList>
            <person name="Goeker M."/>
        </authorList>
    </citation>
    <scope>NUCLEOTIDE SEQUENCE [LARGE SCALE GENOMIC DNA]</scope>
    <source>
        <strain evidence="7 8">DSM 29486</strain>
    </source>
</reference>
<feature type="domain" description="NlpC/P60" evidence="6">
    <location>
        <begin position="575"/>
        <end position="714"/>
    </location>
</feature>
<evidence type="ECO:0000256" key="2">
    <source>
        <dbReference type="ARBA" id="ARBA00022670"/>
    </source>
</evidence>
<comment type="caution">
    <text evidence="7">The sequence shown here is derived from an EMBL/GenBank/DDBJ whole genome shotgun (WGS) entry which is preliminary data.</text>
</comment>
<organism evidence="7 8">
    <name type="scientific">Cuneatibacter caecimuris</name>
    <dbReference type="NCBI Taxonomy" id="1796618"/>
    <lineage>
        <taxon>Bacteria</taxon>
        <taxon>Bacillati</taxon>
        <taxon>Bacillota</taxon>
        <taxon>Clostridia</taxon>
        <taxon>Lachnospirales</taxon>
        <taxon>Lachnospiraceae</taxon>
        <taxon>Cuneatibacter</taxon>
    </lineage>
</organism>
<keyword evidence="5" id="KW-1133">Transmembrane helix</keyword>
<evidence type="ECO:0000259" key="6">
    <source>
        <dbReference type="PROSITE" id="PS51935"/>
    </source>
</evidence>
<comment type="similarity">
    <text evidence="1">Belongs to the peptidase C40 family.</text>
</comment>
<dbReference type="AlphaFoldDB" id="A0A4Q7PKV4"/>
<dbReference type="RefSeq" id="WP_165388864.1">
    <property type="nucleotide sequence ID" value="NZ_SGXF01000002.1"/>
</dbReference>
<dbReference type="InterPro" id="IPR051202">
    <property type="entry name" value="Peptidase_C40"/>
</dbReference>
<dbReference type="Gene3D" id="3.90.1720.10">
    <property type="entry name" value="endopeptidase domain like (from Nostoc punctiforme)"/>
    <property type="match status" value="1"/>
</dbReference>
<dbReference type="SUPFAM" id="SSF54001">
    <property type="entry name" value="Cysteine proteinases"/>
    <property type="match status" value="1"/>
</dbReference>
<proteinExistence type="inferred from homology"/>
<evidence type="ECO:0000256" key="4">
    <source>
        <dbReference type="ARBA" id="ARBA00022807"/>
    </source>
</evidence>
<dbReference type="EMBL" id="SGXF01000002">
    <property type="protein sequence ID" value="RZT01175.1"/>
    <property type="molecule type" value="Genomic_DNA"/>
</dbReference>
<accession>A0A4Q7PKV4</accession>
<keyword evidence="5" id="KW-0812">Transmembrane</keyword>
<name>A0A4Q7PKV4_9FIRM</name>
<gene>
    <name evidence="7" type="ORF">EV209_1617</name>
</gene>
<dbReference type="GO" id="GO:0006508">
    <property type="term" value="P:proteolysis"/>
    <property type="evidence" value="ECO:0007669"/>
    <property type="project" value="UniProtKB-KW"/>
</dbReference>